<evidence type="ECO:0000313" key="1">
    <source>
        <dbReference type="EMBL" id="GES07453.1"/>
    </source>
</evidence>
<dbReference type="OrthoDB" id="4319341at2"/>
<name>A0A5M3WK76_9ACTN</name>
<organism evidence="1 2">
    <name type="scientific">Acrocarpospora macrocephala</name>
    <dbReference type="NCBI Taxonomy" id="150177"/>
    <lineage>
        <taxon>Bacteria</taxon>
        <taxon>Bacillati</taxon>
        <taxon>Actinomycetota</taxon>
        <taxon>Actinomycetes</taxon>
        <taxon>Streptosporangiales</taxon>
        <taxon>Streptosporangiaceae</taxon>
        <taxon>Acrocarpospora</taxon>
    </lineage>
</organism>
<dbReference type="EMBL" id="BLAE01000006">
    <property type="protein sequence ID" value="GES07453.1"/>
    <property type="molecule type" value="Genomic_DNA"/>
</dbReference>
<comment type="caution">
    <text evidence="1">The sequence shown here is derived from an EMBL/GenBank/DDBJ whole genome shotgun (WGS) entry which is preliminary data.</text>
</comment>
<keyword evidence="2" id="KW-1185">Reference proteome</keyword>
<gene>
    <name evidence="1" type="ORF">Amac_010480</name>
</gene>
<dbReference type="RefSeq" id="WP_155353159.1">
    <property type="nucleotide sequence ID" value="NZ_BAAAHL010000012.1"/>
</dbReference>
<evidence type="ECO:0000313" key="2">
    <source>
        <dbReference type="Proteomes" id="UP000331127"/>
    </source>
</evidence>
<reference evidence="1 2" key="1">
    <citation type="submission" date="2019-10" db="EMBL/GenBank/DDBJ databases">
        <title>Whole genome shotgun sequence of Acrocarpospora macrocephala NBRC 16266.</title>
        <authorList>
            <person name="Ichikawa N."/>
            <person name="Kimura A."/>
            <person name="Kitahashi Y."/>
            <person name="Komaki H."/>
            <person name="Oguchi A."/>
        </authorList>
    </citation>
    <scope>NUCLEOTIDE SEQUENCE [LARGE SCALE GENOMIC DNA]</scope>
    <source>
        <strain evidence="1 2">NBRC 16266</strain>
    </source>
</reference>
<sequence>MIEFVIRNGPPQALICPEFICDTCRKQVTASGNLLYARRTDPRQTSPVFVAHKGACDRALTKWLGTAYPEADGWHHSWEEIQFFLSNLVHNFDHPYADDPDGEYLDHQLVLPLAGAKSRTR</sequence>
<dbReference type="AlphaFoldDB" id="A0A5M3WK76"/>
<protein>
    <submittedName>
        <fullName evidence="1">Uncharacterized protein</fullName>
    </submittedName>
</protein>
<dbReference type="Proteomes" id="UP000331127">
    <property type="component" value="Unassembled WGS sequence"/>
</dbReference>
<proteinExistence type="predicted"/>
<accession>A0A5M3WK76</accession>